<evidence type="ECO:0000259" key="9">
    <source>
        <dbReference type="Pfam" id="PF20979"/>
    </source>
</evidence>
<accession>A0ABV8GNF6</accession>
<comment type="caution">
    <text evidence="10">The sequence shown here is derived from an EMBL/GenBank/DDBJ whole genome shotgun (WGS) entry which is preliminary data.</text>
</comment>
<dbReference type="InterPro" id="IPR024074">
    <property type="entry name" value="AS_cat/multimer_dom_body"/>
</dbReference>
<evidence type="ECO:0000256" key="7">
    <source>
        <dbReference type="ARBA" id="ARBA00022840"/>
    </source>
</evidence>
<evidence type="ECO:0000256" key="4">
    <source>
        <dbReference type="ARBA" id="ARBA00022598"/>
    </source>
</evidence>
<dbReference type="Gene3D" id="3.40.50.620">
    <property type="entry name" value="HUPs"/>
    <property type="match status" value="1"/>
</dbReference>
<dbReference type="InterPro" id="IPR048267">
    <property type="entry name" value="Arginosuc_syn_N"/>
</dbReference>
<keyword evidence="4" id="KW-0436">Ligase</keyword>
<dbReference type="SUPFAM" id="SSF52402">
    <property type="entry name" value="Adenine nucleotide alpha hydrolases-like"/>
    <property type="match status" value="1"/>
</dbReference>
<comment type="pathway">
    <text evidence="1">Amino-acid biosynthesis; L-arginine biosynthesis; L-arginine from L-ornithine and carbamoyl phosphate: step 2/3.</text>
</comment>
<evidence type="ECO:0000256" key="5">
    <source>
        <dbReference type="ARBA" id="ARBA00022605"/>
    </source>
</evidence>
<dbReference type="InterPro" id="IPR048268">
    <property type="entry name" value="Arginosuc_syn_C"/>
</dbReference>
<reference evidence="11" key="1">
    <citation type="journal article" date="2019" name="Int. J. Syst. Evol. Microbiol.">
        <title>The Global Catalogue of Microorganisms (GCM) 10K type strain sequencing project: providing services to taxonomists for standard genome sequencing and annotation.</title>
        <authorList>
            <consortium name="The Broad Institute Genomics Platform"/>
            <consortium name="The Broad Institute Genome Sequencing Center for Infectious Disease"/>
            <person name="Wu L."/>
            <person name="Ma J."/>
        </authorList>
    </citation>
    <scope>NUCLEOTIDE SEQUENCE [LARGE SCALE GENOMIC DNA]</scope>
    <source>
        <strain evidence="11">TBRC 1276</strain>
    </source>
</reference>
<dbReference type="InterPro" id="IPR014729">
    <property type="entry name" value="Rossmann-like_a/b/a_fold"/>
</dbReference>
<keyword evidence="11" id="KW-1185">Reference proteome</keyword>
<sequence>MLFGQSLRTYPADRSGMTRADDCEFEIIGARGVNARLPWVGSVAVGVLSAGIAPSTSVKGKVVPQANGNAPVGLFQSGGLSALAVGVWLHERSAPTRHYIADIGQSDRAEMDALASSLRRSGNDVVVIDLRPSMAAVASDLLRYRARHDGGYWNTTGAARFVLVSEVAPLMRADGCRTFAHGCVGGGNDQRRFARYGAHVTPELSVIEPWTDPRALERFPDRGAMLAAVAEHGLHLDLGSGAGRSTDANLAGISHESAELEDLETPVTRLQPRWSGWPGQTSAEPETVTVTFHEGRVADVNGSGPDPVEWMTLANDIGARHGIWLRDVVERRIIGTVCRGIYEAPGLELLERAWTRILQAGLDAAGRELYDRLAAVLGAAMYEARWLEPAAQAARDGIDRLVGEAGGRVTLSVHRGIVQVERMKVASPVAQQTRFGSGGNRWS</sequence>
<dbReference type="RefSeq" id="WP_379534170.1">
    <property type="nucleotide sequence ID" value="NZ_JBHSBI010000033.1"/>
</dbReference>
<evidence type="ECO:0000259" key="8">
    <source>
        <dbReference type="Pfam" id="PF00764"/>
    </source>
</evidence>
<keyword evidence="7" id="KW-0067">ATP-binding</keyword>
<evidence type="ECO:0000256" key="2">
    <source>
        <dbReference type="ARBA" id="ARBA00012286"/>
    </source>
</evidence>
<evidence type="ECO:0000313" key="10">
    <source>
        <dbReference type="EMBL" id="MFC4014197.1"/>
    </source>
</evidence>
<dbReference type="Pfam" id="PF20979">
    <property type="entry name" value="Arginosuc_syn_C"/>
    <property type="match status" value="1"/>
</dbReference>
<dbReference type="InterPro" id="IPR001518">
    <property type="entry name" value="Arginosuc_synth"/>
</dbReference>
<dbReference type="Pfam" id="PF00764">
    <property type="entry name" value="Arginosuc_synth"/>
    <property type="match status" value="1"/>
</dbReference>
<dbReference type="EMBL" id="JBHSBI010000033">
    <property type="protein sequence ID" value="MFC4014197.1"/>
    <property type="molecule type" value="Genomic_DNA"/>
</dbReference>
<keyword evidence="6" id="KW-0547">Nucleotide-binding</keyword>
<evidence type="ECO:0000256" key="6">
    <source>
        <dbReference type="ARBA" id="ARBA00022741"/>
    </source>
</evidence>
<keyword evidence="5" id="KW-0028">Amino-acid biosynthesis</keyword>
<dbReference type="Proteomes" id="UP001595851">
    <property type="component" value="Unassembled WGS sequence"/>
</dbReference>
<dbReference type="PANTHER" id="PTHR11587">
    <property type="entry name" value="ARGININOSUCCINATE SYNTHASE"/>
    <property type="match status" value="1"/>
</dbReference>
<dbReference type="PANTHER" id="PTHR11587:SF2">
    <property type="entry name" value="ARGININOSUCCINATE SYNTHASE"/>
    <property type="match status" value="1"/>
</dbReference>
<proteinExistence type="predicted"/>
<dbReference type="EC" id="6.3.4.5" evidence="2"/>
<dbReference type="SUPFAM" id="SSF69864">
    <property type="entry name" value="Argininosuccinate synthetase, C-terminal domain"/>
    <property type="match status" value="1"/>
</dbReference>
<organism evidence="10 11">
    <name type="scientific">Nonomuraea purpurea</name>
    <dbReference type="NCBI Taxonomy" id="1849276"/>
    <lineage>
        <taxon>Bacteria</taxon>
        <taxon>Bacillati</taxon>
        <taxon>Actinomycetota</taxon>
        <taxon>Actinomycetes</taxon>
        <taxon>Streptosporangiales</taxon>
        <taxon>Streptosporangiaceae</taxon>
        <taxon>Nonomuraea</taxon>
    </lineage>
</organism>
<feature type="domain" description="Arginosuccinate synthase-like N-terminal" evidence="8">
    <location>
        <begin position="74"/>
        <end position="212"/>
    </location>
</feature>
<keyword evidence="3" id="KW-0055">Arginine biosynthesis</keyword>
<evidence type="ECO:0000313" key="11">
    <source>
        <dbReference type="Proteomes" id="UP001595851"/>
    </source>
</evidence>
<name>A0ABV8GNF6_9ACTN</name>
<protein>
    <recommendedName>
        <fullName evidence="2">argininosuccinate synthase</fullName>
        <ecNumber evidence="2">6.3.4.5</ecNumber>
    </recommendedName>
</protein>
<evidence type="ECO:0000256" key="1">
    <source>
        <dbReference type="ARBA" id="ARBA00004967"/>
    </source>
</evidence>
<gene>
    <name evidence="10" type="ORF">ACFOY2_43710</name>
</gene>
<dbReference type="Gene3D" id="3.90.1260.10">
    <property type="entry name" value="Argininosuccinate synthetase, chain A, domain 2"/>
    <property type="match status" value="1"/>
</dbReference>
<evidence type="ECO:0000256" key="3">
    <source>
        <dbReference type="ARBA" id="ARBA00022571"/>
    </source>
</evidence>
<feature type="domain" description="Arginosuccinate synthase C-terminal" evidence="9">
    <location>
        <begin position="245"/>
        <end position="421"/>
    </location>
</feature>